<reference evidence="2 3" key="1">
    <citation type="submission" date="2019-02" db="EMBL/GenBank/DDBJ databases">
        <title>Deep-cultivation of Planctomycetes and their phenomic and genomic characterization uncovers novel biology.</title>
        <authorList>
            <person name="Wiegand S."/>
            <person name="Jogler M."/>
            <person name="Boedeker C."/>
            <person name="Pinto D."/>
            <person name="Vollmers J."/>
            <person name="Rivas-Marin E."/>
            <person name="Kohn T."/>
            <person name="Peeters S.H."/>
            <person name="Heuer A."/>
            <person name="Rast P."/>
            <person name="Oberbeckmann S."/>
            <person name="Bunk B."/>
            <person name="Jeske O."/>
            <person name="Meyerdierks A."/>
            <person name="Storesund J.E."/>
            <person name="Kallscheuer N."/>
            <person name="Luecker S."/>
            <person name="Lage O.M."/>
            <person name="Pohl T."/>
            <person name="Merkel B.J."/>
            <person name="Hornburger P."/>
            <person name="Mueller R.-W."/>
            <person name="Bruemmer F."/>
            <person name="Labrenz M."/>
            <person name="Spormann A.M."/>
            <person name="Op Den Camp H."/>
            <person name="Overmann J."/>
            <person name="Amann R."/>
            <person name="Jetten M.S.M."/>
            <person name="Mascher T."/>
            <person name="Medema M.H."/>
            <person name="Devos D.P."/>
            <person name="Kaster A.-K."/>
            <person name="Ovreas L."/>
            <person name="Rohde M."/>
            <person name="Galperin M.Y."/>
            <person name="Jogler C."/>
        </authorList>
    </citation>
    <scope>NUCLEOTIDE SEQUENCE [LARGE SCALE GENOMIC DNA]</scope>
    <source>
        <strain evidence="2 3">Pla111</strain>
    </source>
</reference>
<evidence type="ECO:0000313" key="3">
    <source>
        <dbReference type="Proteomes" id="UP000318995"/>
    </source>
</evidence>
<accession>A0A5C5WA41</accession>
<evidence type="ECO:0000313" key="2">
    <source>
        <dbReference type="EMBL" id="TWT46909.1"/>
    </source>
</evidence>
<dbReference type="SUPFAM" id="SSF55729">
    <property type="entry name" value="Acyl-CoA N-acyltransferases (Nat)"/>
    <property type="match status" value="1"/>
</dbReference>
<dbReference type="Pfam" id="PF13480">
    <property type="entry name" value="Acetyltransf_6"/>
    <property type="match status" value="1"/>
</dbReference>
<evidence type="ECO:0000259" key="1">
    <source>
        <dbReference type="Pfam" id="PF13480"/>
    </source>
</evidence>
<dbReference type="InterPro" id="IPR038740">
    <property type="entry name" value="BioF2-like_GNAT_dom"/>
</dbReference>
<comment type="caution">
    <text evidence="2">The sequence shown here is derived from an EMBL/GenBank/DDBJ whole genome shotgun (WGS) entry which is preliminary data.</text>
</comment>
<dbReference type="Proteomes" id="UP000318995">
    <property type="component" value="Unassembled WGS sequence"/>
</dbReference>
<dbReference type="AlphaFoldDB" id="A0A5C5WA41"/>
<keyword evidence="3" id="KW-1185">Reference proteome</keyword>
<name>A0A5C5WA41_9BACT</name>
<dbReference type="OrthoDB" id="9808976at2"/>
<proteinExistence type="predicted"/>
<dbReference type="RefSeq" id="WP_146573784.1">
    <property type="nucleotide sequence ID" value="NZ_SJPH01000003.1"/>
</dbReference>
<dbReference type="EMBL" id="SJPH01000003">
    <property type="protein sequence ID" value="TWT46909.1"/>
    <property type="molecule type" value="Genomic_DNA"/>
</dbReference>
<feature type="domain" description="BioF2-like acetyltransferase" evidence="1">
    <location>
        <begin position="185"/>
        <end position="331"/>
    </location>
</feature>
<gene>
    <name evidence="2" type="ORF">Pla111_20110</name>
</gene>
<sequence length="387" mass="43886">MSLHVIDNLAALHALSDEWRALRLPTPMQSPEWLVSWWEAYGESNPHATLAVLAIRNETGVLIGLVPWWLQSRPFAGATLRWLGDGRAASDHTTLLCRSPEDEPAVVSAAARWVAQGAGRVWRRLRLENLDADDRASAEFCRLLEQYGIETEWVASIDSFLVTFPATPGIDPAALWEAYLETLSKNRRKKLRRWRRDGLDSGRATVRMVHDEDERRELWPVLVRLHRERREAMGEHGVFDLPEFDQFHQLASRRLLQRGELYFALLEIDGIPAAIEYALQDAQCVYAYQGGISTAALELDAGHLSLLALFDHALASGRERFDLLRGDEPYKLSWGAVRRSTRTLHARPRDAAGKLESFTTRAYRQWRDRRHAALAAAQAAETVPADE</sequence>
<dbReference type="Gene3D" id="3.40.630.30">
    <property type="match status" value="1"/>
</dbReference>
<dbReference type="InterPro" id="IPR016181">
    <property type="entry name" value="Acyl_CoA_acyltransferase"/>
</dbReference>
<protein>
    <recommendedName>
        <fullName evidence="1">BioF2-like acetyltransferase domain-containing protein</fullName>
    </recommendedName>
</protein>
<organism evidence="2 3">
    <name type="scientific">Botrimarina hoheduenensis</name>
    <dbReference type="NCBI Taxonomy" id="2528000"/>
    <lineage>
        <taxon>Bacteria</taxon>
        <taxon>Pseudomonadati</taxon>
        <taxon>Planctomycetota</taxon>
        <taxon>Planctomycetia</taxon>
        <taxon>Pirellulales</taxon>
        <taxon>Lacipirellulaceae</taxon>
        <taxon>Botrimarina</taxon>
    </lineage>
</organism>